<dbReference type="SUPFAM" id="SSF48208">
    <property type="entry name" value="Six-hairpin glycosidases"/>
    <property type="match status" value="1"/>
</dbReference>
<organism evidence="1 2">
    <name type="scientific">Pseudobacter ginsenosidimutans</name>
    <dbReference type="NCBI Taxonomy" id="661488"/>
    <lineage>
        <taxon>Bacteria</taxon>
        <taxon>Pseudomonadati</taxon>
        <taxon>Bacteroidota</taxon>
        <taxon>Chitinophagia</taxon>
        <taxon>Chitinophagales</taxon>
        <taxon>Chitinophagaceae</taxon>
        <taxon>Pseudobacter</taxon>
    </lineage>
</organism>
<dbReference type="Proteomes" id="UP000293874">
    <property type="component" value="Unassembled WGS sequence"/>
</dbReference>
<evidence type="ECO:0000313" key="1">
    <source>
        <dbReference type="EMBL" id="RZS76222.1"/>
    </source>
</evidence>
<proteinExistence type="predicted"/>
<accession>A0A4Q7N5A1</accession>
<keyword evidence="2" id="KW-1185">Reference proteome</keyword>
<dbReference type="GO" id="GO:0005975">
    <property type="term" value="P:carbohydrate metabolic process"/>
    <property type="evidence" value="ECO:0007669"/>
    <property type="project" value="InterPro"/>
</dbReference>
<evidence type="ECO:0000313" key="2">
    <source>
        <dbReference type="Proteomes" id="UP000293874"/>
    </source>
</evidence>
<dbReference type="AlphaFoldDB" id="A0A4Q7N5A1"/>
<dbReference type="EMBL" id="SGXA01000001">
    <property type="protein sequence ID" value="RZS76222.1"/>
    <property type="molecule type" value="Genomic_DNA"/>
</dbReference>
<sequence length="862" mass="96582">MRLLQIQILLLLVFPAFTSGQGISLKNNRLDLQWTKDASGFKLSRLAVSSPQGWQGISNANGAYTLLYSQAKPDVTPEKLLDEKGQEIIFPEAHYRYLIPVWKQSISPVELNTAGEAIQFFPSSAVQTANEILFTQENEKAFITSLWSFDPAFANDVKVEIRIIAKQAGHFSMASPSLASLNKNHFKWATVPGVFQGNAIEKKFINAFAYGQGIPERPVVVRERTASTLAPMVTTSGNITLAVIPEPGTGRDPWAKNEKTNSDWLIGLSVMNRNAELMPTLYHPVLGEKKSWLNAGDSIVFRFRYSIQPENWYPVFKHAVNDVYQFNHFLHLKRTRQSLTNRLLGMHRYLVNDSLSLWRLDDFKGMTIGAQDYLGGVYGSDKDAMKNADYGAMWMLGKITEDGTLLTTRLPYARNFKLMQQHTDTGFFHGAAAGQYYLHKSNQFTEEWGDYSEPVGSTFYMLCDIGNVLLFEKNDTALRTALRISADKLLQWMGPNGQWQVAYDNKTQQPLFTDVQDLRPTFYGMIVAYQVLKDPKYLAAAKLGADWYITNAVERGRFLGTCGDARFVPDFATGQSAQALLDLYDITKEEKYKKAAIDVATIYTASVYTHPVPTTQQKTVNGITREDWEISQVGLSFEHGGVIGSANHRGPIMLASHAGMFVRLFSLTKDSLFLNMARAAALGRDAFVDSATSVASYYWDVMNKGAGPYPHHAWWQIGWITDYLLSEVRMRSNGKVEFPRGFITPKVGPHQTYGFADGKIYGSNASLLLKEGMLTIADPYTDYFTAIDTKGKKLFLLVMNNDDEARKVNIALDPAKVIKGKKIKLVKTIVQSDKHATPLNNSGKWSISLPPYGLKVIAITYR</sequence>
<comment type="caution">
    <text evidence="1">The sequence shown here is derived from an EMBL/GenBank/DDBJ whole genome shotgun (WGS) entry which is preliminary data.</text>
</comment>
<protein>
    <recommendedName>
        <fullName evidence="3">Glycerophosphoryl diester phosphodiesterase</fullName>
    </recommendedName>
</protein>
<dbReference type="InterPro" id="IPR008928">
    <property type="entry name" value="6-hairpin_glycosidase_sf"/>
</dbReference>
<name>A0A4Q7N5A1_9BACT</name>
<gene>
    <name evidence="1" type="ORF">EV199_2101</name>
</gene>
<evidence type="ECO:0008006" key="3">
    <source>
        <dbReference type="Google" id="ProtNLM"/>
    </source>
</evidence>
<reference evidence="1 2" key="1">
    <citation type="submission" date="2019-02" db="EMBL/GenBank/DDBJ databases">
        <title>Genomic Encyclopedia of Type Strains, Phase IV (KMG-IV): sequencing the most valuable type-strain genomes for metagenomic binning, comparative biology and taxonomic classification.</title>
        <authorList>
            <person name="Goeker M."/>
        </authorList>
    </citation>
    <scope>NUCLEOTIDE SEQUENCE [LARGE SCALE GENOMIC DNA]</scope>
    <source>
        <strain evidence="1 2">DSM 18116</strain>
    </source>
</reference>
<dbReference type="OrthoDB" id="628098at2"/>